<dbReference type="GO" id="GO:0004252">
    <property type="term" value="F:serine-type endopeptidase activity"/>
    <property type="evidence" value="ECO:0007669"/>
    <property type="project" value="InterPro"/>
</dbReference>
<evidence type="ECO:0000256" key="4">
    <source>
        <dbReference type="ARBA" id="ARBA00010541"/>
    </source>
</evidence>
<dbReference type="FunFam" id="2.40.10.120:FF:000004">
    <property type="entry name" value="Serine protease HTRA2, mitochondrial"/>
    <property type="match status" value="1"/>
</dbReference>
<dbReference type="Pfam" id="PF13365">
    <property type="entry name" value="Trypsin_2"/>
    <property type="match status" value="1"/>
</dbReference>
<feature type="domain" description="PDZ" evidence="20">
    <location>
        <begin position="300"/>
        <end position="397"/>
    </location>
</feature>
<dbReference type="SMART" id="SM00228">
    <property type="entry name" value="PDZ"/>
    <property type="match status" value="1"/>
</dbReference>
<sequence>MRLHLSAFQLSSFRKRIQTAVFIALNSTQTRALSYVKFNEKHRERQKHFRDKFRWLWGKYSIVGVGGGLLFAAFLNFKKPVCALSKDDNILDNLSPRFKYNFIADVVQKTAHAVVCISVKDLHPFLGTEITVGTASGFLVDSNGLLLTNAHVVGNRKKVVIKLYDGRSVEGVVEFVDNTCDLATIRINEKNLPFLTFGKSSSLKAGEWVIALGSPFSLTNTITAGVVSSSHRQSGDLGLRNNEIEYIQTDAAINIGNSGGPLVNLDAECIGVNTMKVTAGISFAIPSDYVAKFLERAKNAKNVQKSNMAKKYYLGLSMLTLTNYIAEQLQQQKRNFPDVSKGVLIVKVNPGSPSEAAGLQAKDVIVAVDGKQMSTVSEMYKCINNGKKMKLTVLRKNEKIDITVIPQETI</sequence>
<dbReference type="InterPro" id="IPR001478">
    <property type="entry name" value="PDZ"/>
</dbReference>
<evidence type="ECO:0000256" key="10">
    <source>
        <dbReference type="ARBA" id="ARBA00022801"/>
    </source>
</evidence>
<evidence type="ECO:0000256" key="11">
    <source>
        <dbReference type="ARBA" id="ARBA00022825"/>
    </source>
</evidence>
<dbReference type="PROSITE" id="PS50106">
    <property type="entry name" value="PDZ"/>
    <property type="match status" value="1"/>
</dbReference>
<evidence type="ECO:0000256" key="7">
    <source>
        <dbReference type="ARBA" id="ARBA00022670"/>
    </source>
</evidence>
<keyword evidence="14" id="KW-0496">Mitochondrion</keyword>
<keyword evidence="15 19" id="KW-0472">Membrane</keyword>
<dbReference type="GO" id="GO:0006915">
    <property type="term" value="P:apoptotic process"/>
    <property type="evidence" value="ECO:0007669"/>
    <property type="project" value="UniProtKB-KW"/>
</dbReference>
<dbReference type="GO" id="GO:0007005">
    <property type="term" value="P:mitochondrion organization"/>
    <property type="evidence" value="ECO:0007669"/>
    <property type="project" value="UniProtKB-ARBA"/>
</dbReference>
<dbReference type="Proteomes" id="UP000288716">
    <property type="component" value="Unassembled WGS sequence"/>
</dbReference>
<feature type="transmembrane region" description="Helical" evidence="19">
    <location>
        <begin position="56"/>
        <end position="77"/>
    </location>
</feature>
<dbReference type="InterPro" id="IPR009003">
    <property type="entry name" value="Peptidase_S1_PA"/>
</dbReference>
<evidence type="ECO:0000256" key="5">
    <source>
        <dbReference type="ARBA" id="ARBA00013033"/>
    </source>
</evidence>
<comment type="caution">
    <text evidence="21">The sequence shown here is derived from an EMBL/GenBank/DDBJ whole genome shotgun (WGS) entry which is preliminary data.</text>
</comment>
<comment type="catalytic activity">
    <reaction evidence="1">
        <text>Cleavage of non-polar aliphatic amino-acids at the P1 position, with a preference for Val, Ile and Met. At the P2 and P3 positions, Arg is selected most strongly with a secondary preference for other hydrophilic residues.</text>
        <dbReference type="EC" id="3.4.21.108"/>
    </reaction>
</comment>
<keyword evidence="7 21" id="KW-0645">Protease</keyword>
<evidence type="ECO:0000256" key="6">
    <source>
        <dbReference type="ARBA" id="ARBA00016929"/>
    </source>
</evidence>
<dbReference type="Pfam" id="PF13180">
    <property type="entry name" value="PDZ_2"/>
    <property type="match status" value="1"/>
</dbReference>
<evidence type="ECO:0000256" key="12">
    <source>
        <dbReference type="ARBA" id="ARBA00022946"/>
    </source>
</evidence>
<keyword evidence="13 19" id="KW-1133">Transmembrane helix</keyword>
<evidence type="ECO:0000256" key="19">
    <source>
        <dbReference type="SAM" id="Phobius"/>
    </source>
</evidence>
<dbReference type="GO" id="GO:0005758">
    <property type="term" value="C:mitochondrial intermembrane space"/>
    <property type="evidence" value="ECO:0007669"/>
    <property type="project" value="UniProtKB-SubCell"/>
</dbReference>
<evidence type="ECO:0000256" key="14">
    <source>
        <dbReference type="ARBA" id="ARBA00023128"/>
    </source>
</evidence>
<dbReference type="PANTHER" id="PTHR22939">
    <property type="entry name" value="SERINE PROTEASE FAMILY S1C HTRA-RELATED"/>
    <property type="match status" value="1"/>
</dbReference>
<reference evidence="21 22" key="1">
    <citation type="journal article" date="2018" name="Gigascience">
        <title>Genomes of trombidid mites reveal novel predicted allergens and laterally-transferred genes associated with secondary metabolism.</title>
        <authorList>
            <person name="Dong X."/>
            <person name="Chaisiri K."/>
            <person name="Xia D."/>
            <person name="Armstrong S.D."/>
            <person name="Fang Y."/>
            <person name="Donnelly M.J."/>
            <person name="Kadowaki T."/>
            <person name="McGarry J.W."/>
            <person name="Darby A.C."/>
            <person name="Makepeace B.L."/>
        </authorList>
    </citation>
    <scope>NUCLEOTIDE SEQUENCE [LARGE SCALE GENOMIC DNA]</scope>
    <source>
        <strain evidence="21">UoL-UT</strain>
    </source>
</reference>
<dbReference type="VEuPathDB" id="VectorBase:LDEU000057"/>
<evidence type="ECO:0000256" key="16">
    <source>
        <dbReference type="ARBA" id="ARBA00023145"/>
    </source>
</evidence>
<dbReference type="PANTHER" id="PTHR22939:SF129">
    <property type="entry name" value="SERINE PROTEASE HTRA2, MITOCHONDRIAL"/>
    <property type="match status" value="1"/>
</dbReference>
<dbReference type="Gene3D" id="2.30.42.10">
    <property type="match status" value="1"/>
</dbReference>
<dbReference type="SUPFAM" id="SSF50494">
    <property type="entry name" value="Trypsin-like serine proteases"/>
    <property type="match status" value="1"/>
</dbReference>
<dbReference type="GO" id="GO:0031966">
    <property type="term" value="C:mitochondrial membrane"/>
    <property type="evidence" value="ECO:0007669"/>
    <property type="project" value="UniProtKB-SubCell"/>
</dbReference>
<keyword evidence="16" id="KW-0865">Zymogen</keyword>
<dbReference type="OrthoDB" id="4217619at2759"/>
<comment type="function">
    <text evidence="18">Serine protease that shows proteolytic activity against a non-specific substrate beta-casein. Promotes or induces cell death either by direct binding to and inhibition of BIRC proteins (also called inhibitor of apoptosis proteins, IAPs), leading to an increase in caspase activity, or by a BIRC inhibition-independent, caspase-independent and serine protease activity-dependent mechanism. Can antagonize antiapoptotic activity of th/Diap1 by directly inducing the degradation of th/Diap1.</text>
</comment>
<evidence type="ECO:0000256" key="17">
    <source>
        <dbReference type="ARBA" id="ARBA00029644"/>
    </source>
</evidence>
<keyword evidence="8 19" id="KW-0812">Transmembrane</keyword>
<keyword evidence="22" id="KW-1185">Reference proteome</keyword>
<organism evidence="21 22">
    <name type="scientific">Leptotrombidium deliense</name>
    <dbReference type="NCBI Taxonomy" id="299467"/>
    <lineage>
        <taxon>Eukaryota</taxon>
        <taxon>Metazoa</taxon>
        <taxon>Ecdysozoa</taxon>
        <taxon>Arthropoda</taxon>
        <taxon>Chelicerata</taxon>
        <taxon>Arachnida</taxon>
        <taxon>Acari</taxon>
        <taxon>Acariformes</taxon>
        <taxon>Trombidiformes</taxon>
        <taxon>Prostigmata</taxon>
        <taxon>Anystina</taxon>
        <taxon>Parasitengona</taxon>
        <taxon>Trombiculoidea</taxon>
        <taxon>Trombiculidae</taxon>
        <taxon>Leptotrombidium</taxon>
    </lineage>
</organism>
<dbReference type="InterPro" id="IPR036034">
    <property type="entry name" value="PDZ_sf"/>
</dbReference>
<protein>
    <recommendedName>
        <fullName evidence="6">Serine protease HTRA2, mitochondrial</fullName>
        <ecNumber evidence="5">3.4.21.108</ecNumber>
    </recommendedName>
    <alternativeName>
        <fullName evidence="17">High temperature requirement protein A2</fullName>
    </alternativeName>
</protein>
<evidence type="ECO:0000313" key="22">
    <source>
        <dbReference type="Proteomes" id="UP000288716"/>
    </source>
</evidence>
<dbReference type="PRINTS" id="PR00834">
    <property type="entry name" value="PROTEASES2C"/>
</dbReference>
<dbReference type="EC" id="3.4.21.108" evidence="5"/>
<dbReference type="EMBL" id="NCKV01000007">
    <property type="protein sequence ID" value="RWS31982.1"/>
    <property type="molecule type" value="Genomic_DNA"/>
</dbReference>
<evidence type="ECO:0000256" key="18">
    <source>
        <dbReference type="ARBA" id="ARBA00035606"/>
    </source>
</evidence>
<comment type="subcellular location">
    <subcellularLocation>
        <location evidence="3">Mitochondrion intermembrane space</location>
        <topology evidence="3">Single-pass membrane protein</topology>
    </subcellularLocation>
    <subcellularLocation>
        <location evidence="2">Mitochondrion membrane</location>
        <topology evidence="2">Single-pass membrane protein</topology>
    </subcellularLocation>
</comment>
<dbReference type="Gene3D" id="2.40.10.120">
    <property type="match status" value="1"/>
</dbReference>
<dbReference type="GO" id="GO:0006508">
    <property type="term" value="P:proteolysis"/>
    <property type="evidence" value="ECO:0007669"/>
    <property type="project" value="UniProtKB-KW"/>
</dbReference>
<dbReference type="InterPro" id="IPR001940">
    <property type="entry name" value="Peptidase_S1C"/>
</dbReference>
<keyword evidence="10" id="KW-0378">Hydrolase</keyword>
<evidence type="ECO:0000256" key="9">
    <source>
        <dbReference type="ARBA" id="ARBA00022703"/>
    </source>
</evidence>
<dbReference type="SUPFAM" id="SSF50156">
    <property type="entry name" value="PDZ domain-like"/>
    <property type="match status" value="1"/>
</dbReference>
<evidence type="ECO:0000256" key="3">
    <source>
        <dbReference type="ARBA" id="ARBA00004375"/>
    </source>
</evidence>
<evidence type="ECO:0000313" key="21">
    <source>
        <dbReference type="EMBL" id="RWS31982.1"/>
    </source>
</evidence>
<evidence type="ECO:0000256" key="13">
    <source>
        <dbReference type="ARBA" id="ARBA00022989"/>
    </source>
</evidence>
<dbReference type="STRING" id="299467.A0A443SWR9"/>
<comment type="similarity">
    <text evidence="4">Belongs to the peptidase S1C family.</text>
</comment>
<keyword evidence="11" id="KW-0720">Serine protease</keyword>
<evidence type="ECO:0000256" key="2">
    <source>
        <dbReference type="ARBA" id="ARBA00004304"/>
    </source>
</evidence>
<dbReference type="AlphaFoldDB" id="A0A443SWR9"/>
<keyword evidence="9" id="KW-0053">Apoptosis</keyword>
<dbReference type="GO" id="GO:0043065">
    <property type="term" value="P:positive regulation of apoptotic process"/>
    <property type="evidence" value="ECO:0007669"/>
    <property type="project" value="TreeGrafter"/>
</dbReference>
<evidence type="ECO:0000256" key="1">
    <source>
        <dbReference type="ARBA" id="ARBA00001760"/>
    </source>
</evidence>
<evidence type="ECO:0000259" key="20">
    <source>
        <dbReference type="PROSITE" id="PS50106"/>
    </source>
</evidence>
<evidence type="ECO:0000256" key="15">
    <source>
        <dbReference type="ARBA" id="ARBA00023136"/>
    </source>
</evidence>
<keyword evidence="12" id="KW-0809">Transit peptide</keyword>
<proteinExistence type="inferred from homology"/>
<accession>A0A443SWR9</accession>
<name>A0A443SWR9_9ACAR</name>
<evidence type="ECO:0000256" key="8">
    <source>
        <dbReference type="ARBA" id="ARBA00022692"/>
    </source>
</evidence>
<gene>
    <name evidence="21" type="ORF">B4U80_08342</name>
</gene>